<dbReference type="NCBIfam" id="TIGR04247">
    <property type="entry name" value="NosD_copper_fam"/>
    <property type="match status" value="1"/>
</dbReference>
<keyword evidence="4" id="KW-1185">Reference proteome</keyword>
<evidence type="ECO:0000256" key="1">
    <source>
        <dbReference type="SAM" id="SignalP"/>
    </source>
</evidence>
<dbReference type="Proteomes" id="UP001161325">
    <property type="component" value="Unassembled WGS sequence"/>
</dbReference>
<dbReference type="InterPro" id="IPR012334">
    <property type="entry name" value="Pectin_lyas_fold"/>
</dbReference>
<dbReference type="SMART" id="SM00710">
    <property type="entry name" value="PbH1"/>
    <property type="match status" value="9"/>
</dbReference>
<gene>
    <name evidence="3" type="primary">nosD</name>
    <name evidence="3" type="ORF">rosag_17500</name>
</gene>
<reference evidence="3" key="1">
    <citation type="submission" date="2022-08" db="EMBL/GenBank/DDBJ databases">
        <title>Draft genome sequencing of Roseisolibacter agri AW1220.</title>
        <authorList>
            <person name="Tobiishi Y."/>
            <person name="Tonouchi A."/>
        </authorList>
    </citation>
    <scope>NUCLEOTIDE SEQUENCE</scope>
    <source>
        <strain evidence="3">AW1220</strain>
    </source>
</reference>
<organism evidence="3 4">
    <name type="scientific">Roseisolibacter agri</name>
    <dbReference type="NCBI Taxonomy" id="2014610"/>
    <lineage>
        <taxon>Bacteria</taxon>
        <taxon>Pseudomonadati</taxon>
        <taxon>Gemmatimonadota</taxon>
        <taxon>Gemmatimonadia</taxon>
        <taxon>Gemmatimonadales</taxon>
        <taxon>Gemmatimonadaceae</taxon>
        <taxon>Roseisolibacter</taxon>
    </lineage>
</organism>
<dbReference type="InterPro" id="IPR011050">
    <property type="entry name" value="Pectin_lyase_fold/virulence"/>
</dbReference>
<dbReference type="AlphaFoldDB" id="A0AA37Q5W0"/>
<accession>A0AA37Q5W0</accession>
<feature type="domain" description="Carbohydrate-binding/sugar hydrolysis" evidence="2">
    <location>
        <begin position="54"/>
        <end position="193"/>
    </location>
</feature>
<dbReference type="InterPro" id="IPR007742">
    <property type="entry name" value="NosD_dom"/>
</dbReference>
<dbReference type="RefSeq" id="WP_284349683.1">
    <property type="nucleotide sequence ID" value="NZ_BRXS01000002.1"/>
</dbReference>
<dbReference type="SUPFAM" id="SSF51126">
    <property type="entry name" value="Pectin lyase-like"/>
    <property type="match status" value="1"/>
</dbReference>
<feature type="signal peptide" evidence="1">
    <location>
        <begin position="1"/>
        <end position="18"/>
    </location>
</feature>
<dbReference type="Gene3D" id="2.160.20.10">
    <property type="entry name" value="Single-stranded right-handed beta-helix, Pectin lyase-like"/>
    <property type="match status" value="1"/>
</dbReference>
<dbReference type="Pfam" id="PF05048">
    <property type="entry name" value="NosD"/>
    <property type="match status" value="1"/>
</dbReference>
<dbReference type="SMART" id="SM00722">
    <property type="entry name" value="CASH"/>
    <property type="match status" value="2"/>
</dbReference>
<keyword evidence="1" id="KW-0732">Signal</keyword>
<evidence type="ECO:0000259" key="2">
    <source>
        <dbReference type="SMART" id="SM00722"/>
    </source>
</evidence>
<dbReference type="InterPro" id="IPR006626">
    <property type="entry name" value="PbH1"/>
</dbReference>
<comment type="caution">
    <text evidence="3">The sequence shown here is derived from an EMBL/GenBank/DDBJ whole genome shotgun (WGS) entry which is preliminary data.</text>
</comment>
<dbReference type="InterPro" id="IPR006633">
    <property type="entry name" value="Carb-bd_sugar_hydrolysis-dom"/>
</dbReference>
<protein>
    <submittedName>
        <fullName evidence="3">Copper-binding periplasmic protein</fullName>
    </submittedName>
</protein>
<evidence type="ECO:0000313" key="3">
    <source>
        <dbReference type="EMBL" id="GLC25237.1"/>
    </source>
</evidence>
<dbReference type="EMBL" id="BRXS01000002">
    <property type="protein sequence ID" value="GLC25237.1"/>
    <property type="molecule type" value="Genomic_DNA"/>
</dbReference>
<feature type="chain" id="PRO_5041241660" evidence="1">
    <location>
        <begin position="19"/>
        <end position="425"/>
    </location>
</feature>
<evidence type="ECO:0000313" key="4">
    <source>
        <dbReference type="Proteomes" id="UP001161325"/>
    </source>
</evidence>
<sequence length="425" mass="46178">MRIEALLLAFAVAQPALAQPANAQPATVVVSPDGPVRTIAEGVRRAAPGGRVLVRRGTYREPTVVVDRPLTLEGEGWPTLDGEGARELLRVTADRVTVRGLRFANVGRSYTEDRAALRVVRASGCNIAGNRFDDAFYGVYLAEVTDCRVTGNRLVAHATSEAASGNGIHLWSSRDVLVADNDVRGHRDGIYFEFVRHGRVERNVSAGNLRYGLHFMYSDSSRYLANTFRANGAGVAVMYTRQVEMRGNRFEAARGASAYGLLLKEIGDPVLADNAFSDNTVALMADGATRLVVEGNRFARNGWAVQLQANTQDARFAGNDFLANTFDVATNARDAGATFAANYYDGYRGYDLDRDGRGDVPHRPVRLFSLLVANHEPSLVLLRSFFVDLMDAAERVIPALTPETIADARPAMRPHGAGPRGALAR</sequence>
<dbReference type="InterPro" id="IPR026464">
    <property type="entry name" value="NosD_copper_fam"/>
</dbReference>
<feature type="domain" description="Carbohydrate-binding/sugar hydrolysis" evidence="2">
    <location>
        <begin position="244"/>
        <end position="360"/>
    </location>
</feature>
<name>A0AA37Q5W0_9BACT</name>
<proteinExistence type="predicted"/>